<dbReference type="RefSeq" id="WP_237874532.1">
    <property type="nucleotide sequence ID" value="NZ_JAKLTR010000011.1"/>
</dbReference>
<protein>
    <recommendedName>
        <fullName evidence="3">Lipoprotein</fullName>
    </recommendedName>
</protein>
<proteinExistence type="predicted"/>
<gene>
    <name evidence="1" type="ORF">LZZ85_16980</name>
</gene>
<reference evidence="1" key="1">
    <citation type="submission" date="2022-01" db="EMBL/GenBank/DDBJ databases">
        <authorList>
            <person name="Jo J.-H."/>
            <person name="Im W.-T."/>
        </authorList>
    </citation>
    <scope>NUCLEOTIDE SEQUENCE</scope>
    <source>
        <strain evidence="1">NA20</strain>
    </source>
</reference>
<evidence type="ECO:0000313" key="2">
    <source>
        <dbReference type="Proteomes" id="UP001165367"/>
    </source>
</evidence>
<dbReference type="Proteomes" id="UP001165367">
    <property type="component" value="Unassembled WGS sequence"/>
</dbReference>
<dbReference type="EMBL" id="JAKLTR010000011">
    <property type="protein sequence ID" value="MCG2615994.1"/>
    <property type="molecule type" value="Genomic_DNA"/>
</dbReference>
<sequence>MRYGLILLVAASCHSPNGGSAAGNQTAAVPAIASVAKIETDPVPPSSVPYTKIPADQLTEGVLTLKENGKGILRVYNLQNQEWVAFEPDSVIPDSLKPYSAYPDYQNLVFRVTGIEAEYYDVIVNEETGLIGKIKKNEPTLTFQRWEDHVASVFSVDFDADKNPVKQDTTGLKRAAYHNNVEFFFPVKVKGDWLQVKWDEDTKEKTGWLKWRKGNTLLVYLNYIA</sequence>
<accession>A0ABS9KUH5</accession>
<keyword evidence="2" id="KW-1185">Reference proteome</keyword>
<organism evidence="1 2">
    <name type="scientific">Terrimonas ginsenosidimutans</name>
    <dbReference type="NCBI Taxonomy" id="2908004"/>
    <lineage>
        <taxon>Bacteria</taxon>
        <taxon>Pseudomonadati</taxon>
        <taxon>Bacteroidota</taxon>
        <taxon>Chitinophagia</taxon>
        <taxon>Chitinophagales</taxon>
        <taxon>Chitinophagaceae</taxon>
        <taxon>Terrimonas</taxon>
    </lineage>
</organism>
<name>A0ABS9KUH5_9BACT</name>
<comment type="caution">
    <text evidence="1">The sequence shown here is derived from an EMBL/GenBank/DDBJ whole genome shotgun (WGS) entry which is preliminary data.</text>
</comment>
<evidence type="ECO:0000313" key="1">
    <source>
        <dbReference type="EMBL" id="MCG2615994.1"/>
    </source>
</evidence>
<evidence type="ECO:0008006" key="3">
    <source>
        <dbReference type="Google" id="ProtNLM"/>
    </source>
</evidence>